<reference evidence="1" key="1">
    <citation type="submission" date="2018-05" db="EMBL/GenBank/DDBJ databases">
        <authorList>
            <person name="Lanie J.A."/>
            <person name="Ng W.-L."/>
            <person name="Kazmierczak K.M."/>
            <person name="Andrzejewski T.M."/>
            <person name="Davidsen T.M."/>
            <person name="Wayne K.J."/>
            <person name="Tettelin H."/>
            <person name="Glass J.I."/>
            <person name="Rusch D."/>
            <person name="Podicherti R."/>
            <person name="Tsui H.-C.T."/>
            <person name="Winkler M.E."/>
        </authorList>
    </citation>
    <scope>NUCLEOTIDE SEQUENCE</scope>
</reference>
<name>A0A381NXR6_9ZZZZ</name>
<proteinExistence type="predicted"/>
<accession>A0A381NXR6</accession>
<evidence type="ECO:0000313" key="1">
    <source>
        <dbReference type="EMBL" id="SUZ59402.1"/>
    </source>
</evidence>
<sequence length="22" mass="2514">MSESLDAPAVDQIEFRDSRLFS</sequence>
<organism evidence="1">
    <name type="scientific">marine metagenome</name>
    <dbReference type="NCBI Taxonomy" id="408172"/>
    <lineage>
        <taxon>unclassified sequences</taxon>
        <taxon>metagenomes</taxon>
        <taxon>ecological metagenomes</taxon>
    </lineage>
</organism>
<protein>
    <submittedName>
        <fullName evidence="1">Uncharacterized protein</fullName>
    </submittedName>
</protein>
<dbReference type="EMBL" id="UINC01000677">
    <property type="protein sequence ID" value="SUZ59402.1"/>
    <property type="molecule type" value="Genomic_DNA"/>
</dbReference>
<gene>
    <name evidence="1" type="ORF">METZ01_LOCUS12256</name>
</gene>
<dbReference type="AlphaFoldDB" id="A0A381NXR6"/>